<dbReference type="OrthoDB" id="1718863at2759"/>
<sequence>MANEVVSSVSETSSPSNPNLVQPSSGNSGTFDNIGKEDYLTGEVPIPEKTDLNYKNWKAENHQIMSCLMNSMNVDIGENFLLYEITQEIWEAMKETYISFRNTLEIFAVETILHDFR</sequence>
<accession>A0A5B6W4P0</accession>
<reference evidence="3" key="1">
    <citation type="journal article" date="2019" name="Plant Biotechnol. J.">
        <title>Genome sequencing of the Australian wild diploid species Gossypium australe highlights disease resistance and delayed gland morphogenesis.</title>
        <authorList>
            <person name="Cai Y."/>
            <person name="Cai X."/>
            <person name="Wang Q."/>
            <person name="Wang P."/>
            <person name="Zhang Y."/>
            <person name="Cai C."/>
            <person name="Xu Y."/>
            <person name="Wang K."/>
            <person name="Zhou Z."/>
            <person name="Wang C."/>
            <person name="Geng S."/>
            <person name="Li B."/>
            <person name="Dong Q."/>
            <person name="Hou Y."/>
            <person name="Wang H."/>
            <person name="Ai P."/>
            <person name="Liu Z."/>
            <person name="Yi F."/>
            <person name="Sun M."/>
            <person name="An G."/>
            <person name="Cheng J."/>
            <person name="Zhang Y."/>
            <person name="Shi Q."/>
            <person name="Xie Y."/>
            <person name="Shi X."/>
            <person name="Chang Y."/>
            <person name="Huang F."/>
            <person name="Chen Y."/>
            <person name="Hong S."/>
            <person name="Mi L."/>
            <person name="Sun Q."/>
            <person name="Zhang L."/>
            <person name="Zhou B."/>
            <person name="Peng R."/>
            <person name="Zhang X."/>
            <person name="Liu F."/>
        </authorList>
    </citation>
    <scope>NUCLEOTIDE SEQUENCE [LARGE SCALE GENOMIC DNA]</scope>
    <source>
        <strain evidence="3">cv. PA1801</strain>
    </source>
</reference>
<gene>
    <name evidence="2" type="ORF">EPI10_026312</name>
</gene>
<evidence type="ECO:0000256" key="1">
    <source>
        <dbReference type="SAM" id="MobiDB-lite"/>
    </source>
</evidence>
<keyword evidence="3" id="KW-1185">Reference proteome</keyword>
<feature type="compositionally biased region" description="Low complexity" evidence="1">
    <location>
        <begin position="1"/>
        <end position="19"/>
    </location>
</feature>
<protein>
    <submittedName>
        <fullName evidence="2">Rae1-like protein</fullName>
    </submittedName>
</protein>
<organism evidence="2 3">
    <name type="scientific">Gossypium australe</name>
    <dbReference type="NCBI Taxonomy" id="47621"/>
    <lineage>
        <taxon>Eukaryota</taxon>
        <taxon>Viridiplantae</taxon>
        <taxon>Streptophyta</taxon>
        <taxon>Embryophyta</taxon>
        <taxon>Tracheophyta</taxon>
        <taxon>Spermatophyta</taxon>
        <taxon>Magnoliopsida</taxon>
        <taxon>eudicotyledons</taxon>
        <taxon>Gunneridae</taxon>
        <taxon>Pentapetalae</taxon>
        <taxon>rosids</taxon>
        <taxon>malvids</taxon>
        <taxon>Malvales</taxon>
        <taxon>Malvaceae</taxon>
        <taxon>Malvoideae</taxon>
        <taxon>Gossypium</taxon>
    </lineage>
</organism>
<evidence type="ECO:0000313" key="2">
    <source>
        <dbReference type="EMBL" id="KAA3476215.1"/>
    </source>
</evidence>
<name>A0A5B6W4P0_9ROSI</name>
<comment type="caution">
    <text evidence="2">The sequence shown here is derived from an EMBL/GenBank/DDBJ whole genome shotgun (WGS) entry which is preliminary data.</text>
</comment>
<dbReference type="AlphaFoldDB" id="A0A5B6W4P0"/>
<dbReference type="PANTHER" id="PTHR37610:SF47">
    <property type="entry name" value="RETROTRANSPOSON COPIA-LIKE N-TERMINAL DOMAIN-CONTAINING PROTEIN"/>
    <property type="match status" value="1"/>
</dbReference>
<feature type="region of interest" description="Disordered" evidence="1">
    <location>
        <begin position="1"/>
        <end position="36"/>
    </location>
</feature>
<dbReference type="EMBL" id="SMMG02000005">
    <property type="protein sequence ID" value="KAA3476215.1"/>
    <property type="molecule type" value="Genomic_DNA"/>
</dbReference>
<proteinExistence type="predicted"/>
<dbReference type="Proteomes" id="UP000325315">
    <property type="component" value="Unassembled WGS sequence"/>
</dbReference>
<feature type="compositionally biased region" description="Polar residues" evidence="1">
    <location>
        <begin position="20"/>
        <end position="31"/>
    </location>
</feature>
<evidence type="ECO:0000313" key="3">
    <source>
        <dbReference type="Proteomes" id="UP000325315"/>
    </source>
</evidence>
<dbReference type="PANTHER" id="PTHR37610">
    <property type="entry name" value="CCHC-TYPE DOMAIN-CONTAINING PROTEIN"/>
    <property type="match status" value="1"/>
</dbReference>